<evidence type="ECO:0000313" key="3">
    <source>
        <dbReference type="Proteomes" id="UP000179221"/>
    </source>
</evidence>
<evidence type="ECO:0000256" key="1">
    <source>
        <dbReference type="SAM" id="Phobius"/>
    </source>
</evidence>
<feature type="transmembrane region" description="Helical" evidence="1">
    <location>
        <begin position="34"/>
        <end position="54"/>
    </location>
</feature>
<evidence type="ECO:0000313" key="2">
    <source>
        <dbReference type="EMBL" id="OGM27565.1"/>
    </source>
</evidence>
<feature type="transmembrane region" description="Helical" evidence="1">
    <location>
        <begin position="66"/>
        <end position="87"/>
    </location>
</feature>
<dbReference type="Proteomes" id="UP000179221">
    <property type="component" value="Unassembled WGS sequence"/>
</dbReference>
<reference evidence="2 3" key="1">
    <citation type="journal article" date="2016" name="Nat. Commun.">
        <title>Thousands of microbial genomes shed light on interconnected biogeochemical processes in an aquifer system.</title>
        <authorList>
            <person name="Anantharaman K."/>
            <person name="Brown C.T."/>
            <person name="Hug L.A."/>
            <person name="Sharon I."/>
            <person name="Castelle C.J."/>
            <person name="Probst A.J."/>
            <person name="Thomas B.C."/>
            <person name="Singh A."/>
            <person name="Wilkins M.J."/>
            <person name="Karaoz U."/>
            <person name="Brodie E.L."/>
            <person name="Williams K.H."/>
            <person name="Hubbard S.S."/>
            <person name="Banfield J.F."/>
        </authorList>
    </citation>
    <scope>NUCLEOTIDE SEQUENCE [LARGE SCALE GENOMIC DNA]</scope>
</reference>
<accession>A0A1F7YM14</accession>
<dbReference type="EMBL" id="MGGL01000004">
    <property type="protein sequence ID" value="OGM27565.1"/>
    <property type="molecule type" value="Genomic_DNA"/>
</dbReference>
<evidence type="ECO:0008006" key="4">
    <source>
        <dbReference type="Google" id="ProtNLM"/>
    </source>
</evidence>
<comment type="caution">
    <text evidence="2">The sequence shown here is derived from an EMBL/GenBank/DDBJ whole genome shotgun (WGS) entry which is preliminary data.</text>
</comment>
<dbReference type="InterPro" id="IPR019277">
    <property type="entry name" value="DUF2304"/>
</dbReference>
<feature type="transmembrane region" description="Helical" evidence="1">
    <location>
        <begin position="6"/>
        <end position="22"/>
    </location>
</feature>
<dbReference type="AlphaFoldDB" id="A0A1F7YM14"/>
<keyword evidence="1" id="KW-0472">Membrane</keyword>
<organism evidence="2 3">
    <name type="scientific">Candidatus Woesebacteria bacterium RIFCSPHIGHO2_01_FULL_40_22</name>
    <dbReference type="NCBI Taxonomy" id="1802499"/>
    <lineage>
        <taxon>Bacteria</taxon>
        <taxon>Candidatus Woeseibacteriota</taxon>
    </lineage>
</organism>
<keyword evidence="1" id="KW-1133">Transmembrane helix</keyword>
<dbReference type="Pfam" id="PF10066">
    <property type="entry name" value="DUF2304"/>
    <property type="match status" value="1"/>
</dbReference>
<gene>
    <name evidence="2" type="ORF">A2628_02135</name>
</gene>
<proteinExistence type="predicted"/>
<name>A0A1F7YM14_9BACT</name>
<sequence length="115" mass="13850">MIFGLQIIALLFAFSMIYFALLHFKRRDIDALEFYSWFTIWILTALIIIFPQILRTFARTFFITRLFDLMVVGGFILVIFMVARIYVKTRKYENKFEEFIRRDAIKNADKSKKTK</sequence>
<protein>
    <recommendedName>
        <fullName evidence="4">DUF2304 domain-containing protein</fullName>
    </recommendedName>
</protein>
<keyword evidence="1" id="KW-0812">Transmembrane</keyword>